<feature type="compositionally biased region" description="Low complexity" evidence="2">
    <location>
        <begin position="286"/>
        <end position="295"/>
    </location>
</feature>
<evidence type="ECO:0000256" key="1">
    <source>
        <dbReference type="PROSITE-ProRule" id="PRU00047"/>
    </source>
</evidence>
<sequence length="616" mass="72905">MVRFYILPNADHLQEDELNFEIAIRGIEIEIDAKLEDKRRALRCAYKTERKEPKLFITNLPIVEEVETLGGTLKLLKQTLRKEFDYTIVSRLRHYLIRFSSAGTKNEDEEKLKDEQCKKIEEFLRAYRQRVTYDPDQPNEETDLDVGAGAKALKESWRNPDPAATFQKKKQGSSRTGTFPKNKILDDDRETESDKKIVSTKPEGNETKDNKQKREFRPSKEAQKERRTSDFKEPGYEYDQFRKRQNNRHQNNPSFSSSDSDTDENDSVGKEKRKFENRSHNKSRGRTISSSISESSTDHEEERRRHRDRYSHRSPPSLRRSRSYRDDYFRNSRSRVESWDIVFSGDTRSIQVEDFLNRVKKLAKHERVGKEELLDKIHYKLKGEASDWWFTRESYCTTWEKFESEIRFRFGNPNRDRGIRSQLRELRQRRGETFVAFVTEVEKLNQCLKRPHSSRTIFEIVWENMRPHYRSKLATTRVHNLERLLELNHRIDANDPGLYRTGHAMRNEVHHIDAQSNSDSEYSSSEEYVVNALQRKLKISKDTQKLNSSDKTTFSPMAEQATLKCWNCQKAGHHWRACKERKLIFCYACGNIGRTTRTCERNHPQVDPQQQQQSLN</sequence>
<evidence type="ECO:0000259" key="3">
    <source>
        <dbReference type="PROSITE" id="PS50158"/>
    </source>
</evidence>
<dbReference type="GeneID" id="134292015"/>
<feature type="domain" description="CCHC-type" evidence="3">
    <location>
        <begin position="564"/>
        <end position="580"/>
    </location>
</feature>
<dbReference type="InterPro" id="IPR036875">
    <property type="entry name" value="Znf_CCHC_sf"/>
</dbReference>
<dbReference type="PROSITE" id="PS50158">
    <property type="entry name" value="ZF_CCHC"/>
    <property type="match status" value="1"/>
</dbReference>
<evidence type="ECO:0000313" key="5">
    <source>
        <dbReference type="Proteomes" id="UP000069940"/>
    </source>
</evidence>
<dbReference type="RefSeq" id="XP_062716625.1">
    <property type="nucleotide sequence ID" value="XM_062860641.1"/>
</dbReference>
<keyword evidence="1" id="KW-0862">Zinc</keyword>
<dbReference type="InterPro" id="IPR005162">
    <property type="entry name" value="Retrotrans_gag_dom"/>
</dbReference>
<keyword evidence="1" id="KW-0479">Metal-binding</keyword>
<organism evidence="4 5">
    <name type="scientific">Aedes albopictus</name>
    <name type="common">Asian tiger mosquito</name>
    <name type="synonym">Stegomyia albopicta</name>
    <dbReference type="NCBI Taxonomy" id="7160"/>
    <lineage>
        <taxon>Eukaryota</taxon>
        <taxon>Metazoa</taxon>
        <taxon>Ecdysozoa</taxon>
        <taxon>Arthropoda</taxon>
        <taxon>Hexapoda</taxon>
        <taxon>Insecta</taxon>
        <taxon>Pterygota</taxon>
        <taxon>Neoptera</taxon>
        <taxon>Endopterygota</taxon>
        <taxon>Diptera</taxon>
        <taxon>Nematocera</taxon>
        <taxon>Culicoidea</taxon>
        <taxon>Culicidae</taxon>
        <taxon>Culicinae</taxon>
        <taxon>Aedini</taxon>
        <taxon>Aedes</taxon>
        <taxon>Stegomyia</taxon>
    </lineage>
</organism>
<protein>
    <recommendedName>
        <fullName evidence="3">CCHC-type domain-containing protein</fullName>
    </recommendedName>
</protein>
<accession>A0ABM1YR71</accession>
<dbReference type="SUPFAM" id="SSF57756">
    <property type="entry name" value="Retrovirus zinc finger-like domains"/>
    <property type="match status" value="1"/>
</dbReference>
<proteinExistence type="predicted"/>
<feature type="compositionally biased region" description="Basic and acidic residues" evidence="2">
    <location>
        <begin position="192"/>
        <end position="242"/>
    </location>
</feature>
<evidence type="ECO:0000313" key="4">
    <source>
        <dbReference type="EnsemblMetazoa" id="AALFPA23_011433.P16203"/>
    </source>
</evidence>
<keyword evidence="5" id="KW-1185">Reference proteome</keyword>
<feature type="region of interest" description="Disordered" evidence="2">
    <location>
        <begin position="155"/>
        <end position="321"/>
    </location>
</feature>
<dbReference type="Pfam" id="PF03732">
    <property type="entry name" value="Retrotrans_gag"/>
    <property type="match status" value="1"/>
</dbReference>
<dbReference type="Proteomes" id="UP000069940">
    <property type="component" value="Unassembled WGS sequence"/>
</dbReference>
<dbReference type="Gene3D" id="4.10.60.10">
    <property type="entry name" value="Zinc finger, CCHC-type"/>
    <property type="match status" value="1"/>
</dbReference>
<reference evidence="5" key="1">
    <citation type="journal article" date="2015" name="Proc. Natl. Acad. Sci. U.S.A.">
        <title>Genome sequence of the Asian Tiger mosquito, Aedes albopictus, reveals insights into its biology, genetics, and evolution.</title>
        <authorList>
            <person name="Chen X.G."/>
            <person name="Jiang X."/>
            <person name="Gu J."/>
            <person name="Xu M."/>
            <person name="Wu Y."/>
            <person name="Deng Y."/>
            <person name="Zhang C."/>
            <person name="Bonizzoni M."/>
            <person name="Dermauw W."/>
            <person name="Vontas J."/>
            <person name="Armbruster P."/>
            <person name="Huang X."/>
            <person name="Yang Y."/>
            <person name="Zhang H."/>
            <person name="He W."/>
            <person name="Peng H."/>
            <person name="Liu Y."/>
            <person name="Wu K."/>
            <person name="Chen J."/>
            <person name="Lirakis M."/>
            <person name="Topalis P."/>
            <person name="Van Leeuwen T."/>
            <person name="Hall A.B."/>
            <person name="Jiang X."/>
            <person name="Thorpe C."/>
            <person name="Mueller R.L."/>
            <person name="Sun C."/>
            <person name="Waterhouse R.M."/>
            <person name="Yan G."/>
            <person name="Tu Z.J."/>
            <person name="Fang X."/>
            <person name="James A.A."/>
        </authorList>
    </citation>
    <scope>NUCLEOTIDE SEQUENCE [LARGE SCALE GENOMIC DNA]</scope>
    <source>
        <strain evidence="5">Foshan</strain>
    </source>
</reference>
<keyword evidence="1" id="KW-0863">Zinc-finger</keyword>
<reference evidence="4" key="2">
    <citation type="submission" date="2025-05" db="UniProtKB">
        <authorList>
            <consortium name="EnsemblMetazoa"/>
        </authorList>
    </citation>
    <scope>IDENTIFICATION</scope>
    <source>
        <strain evidence="4">Foshan</strain>
    </source>
</reference>
<evidence type="ECO:0000256" key="2">
    <source>
        <dbReference type="SAM" id="MobiDB-lite"/>
    </source>
</evidence>
<name>A0ABM1YR71_AEDAL</name>
<feature type="compositionally biased region" description="Basic and acidic residues" evidence="2">
    <location>
        <begin position="267"/>
        <end position="279"/>
    </location>
</feature>
<dbReference type="InterPro" id="IPR001878">
    <property type="entry name" value="Znf_CCHC"/>
</dbReference>
<dbReference type="EnsemblMetazoa" id="AALFPA23_011433.R16203">
    <property type="protein sequence ID" value="AALFPA23_011433.P16203"/>
    <property type="gene ID" value="AALFPA23_011433"/>
</dbReference>